<feature type="domain" description="SnoaL-like" evidence="1">
    <location>
        <begin position="200"/>
        <end position="304"/>
    </location>
</feature>
<organism evidence="2 3">
    <name type="scientific">[Myrmecia] bisecta</name>
    <dbReference type="NCBI Taxonomy" id="41462"/>
    <lineage>
        <taxon>Eukaryota</taxon>
        <taxon>Viridiplantae</taxon>
        <taxon>Chlorophyta</taxon>
        <taxon>core chlorophytes</taxon>
        <taxon>Trebouxiophyceae</taxon>
        <taxon>Trebouxiales</taxon>
        <taxon>Trebouxiaceae</taxon>
        <taxon>Myrmecia</taxon>
    </lineage>
</organism>
<dbReference type="InterPro" id="IPR032710">
    <property type="entry name" value="NTF2-like_dom_sf"/>
</dbReference>
<gene>
    <name evidence="2" type="ORF">WJX72_005413</name>
</gene>
<evidence type="ECO:0000259" key="1">
    <source>
        <dbReference type="Pfam" id="PF12680"/>
    </source>
</evidence>
<reference evidence="2 3" key="1">
    <citation type="journal article" date="2024" name="Nat. Commun.">
        <title>Phylogenomics reveals the evolutionary origins of lichenization in chlorophyte algae.</title>
        <authorList>
            <person name="Puginier C."/>
            <person name="Libourel C."/>
            <person name="Otte J."/>
            <person name="Skaloud P."/>
            <person name="Haon M."/>
            <person name="Grisel S."/>
            <person name="Petersen M."/>
            <person name="Berrin J.G."/>
            <person name="Delaux P.M."/>
            <person name="Dal Grande F."/>
            <person name="Keller J."/>
        </authorList>
    </citation>
    <scope>NUCLEOTIDE SEQUENCE [LARGE SCALE GENOMIC DNA]</scope>
    <source>
        <strain evidence="2 3">SAG 2043</strain>
    </source>
</reference>
<evidence type="ECO:0000313" key="3">
    <source>
        <dbReference type="Proteomes" id="UP001489004"/>
    </source>
</evidence>
<evidence type="ECO:0000313" key="2">
    <source>
        <dbReference type="EMBL" id="KAK9823774.1"/>
    </source>
</evidence>
<dbReference type="InterPro" id="IPR037401">
    <property type="entry name" value="SnoaL-like"/>
</dbReference>
<dbReference type="Pfam" id="PF12680">
    <property type="entry name" value="SnoaL_2"/>
    <property type="match status" value="1"/>
</dbReference>
<sequence>MAITLRKSQLVLRPYNMAGPTQKEQQLLSASKDFHNFIESQKTDSLSSLVTPEVTLHKDAITIQADVKGVDDVKQYFQSYFDKYSFKHVAVCGAVDEKANVAFSFAVDQKVTPSAGKFDESFPDWAKAPSDTAGIWLLEFNGQGKITDIWFLRQLSADEQFRKYKKTVDYSKLNLDPLKYQQSNLEASADRAKKIDQNAHAFSDIWSTGDPSAADSIMAADVRDLDVLYVSELKGPKAFQDMITGVFKSWKQTSSSDTIAVTPGNKAFVHWSAEGKLETGGDKQSNKLFGLNMLVFNEECKIAEVIGFRQPMSSERQQLLKAEA</sequence>
<keyword evidence="3" id="KW-1185">Reference proteome</keyword>
<proteinExistence type="predicted"/>
<protein>
    <recommendedName>
        <fullName evidence="1">SnoaL-like domain-containing protein</fullName>
    </recommendedName>
</protein>
<accession>A0AAW1QQN7</accession>
<dbReference type="Proteomes" id="UP001489004">
    <property type="component" value="Unassembled WGS sequence"/>
</dbReference>
<dbReference type="AlphaFoldDB" id="A0AAW1QQN7"/>
<name>A0AAW1QQN7_9CHLO</name>
<dbReference type="Gene3D" id="3.10.450.50">
    <property type="match status" value="2"/>
</dbReference>
<dbReference type="SUPFAM" id="SSF54427">
    <property type="entry name" value="NTF2-like"/>
    <property type="match status" value="2"/>
</dbReference>
<comment type="caution">
    <text evidence="2">The sequence shown here is derived from an EMBL/GenBank/DDBJ whole genome shotgun (WGS) entry which is preliminary data.</text>
</comment>
<dbReference type="EMBL" id="JALJOR010000002">
    <property type="protein sequence ID" value="KAK9823774.1"/>
    <property type="molecule type" value="Genomic_DNA"/>
</dbReference>